<accession>A0A7J5AK19</accession>
<dbReference type="Proteomes" id="UP000490922">
    <property type="component" value="Unassembled WGS sequence"/>
</dbReference>
<gene>
    <name evidence="1" type="ORF">F6464_01405</name>
</gene>
<dbReference type="RefSeq" id="WP_151105961.1">
    <property type="nucleotide sequence ID" value="NZ_WAEM01000001.1"/>
</dbReference>
<evidence type="ECO:0000313" key="2">
    <source>
        <dbReference type="Proteomes" id="UP000490922"/>
    </source>
</evidence>
<organism evidence="1 2">
    <name type="scientific">Flavobacterium luteum</name>
    <dbReference type="NCBI Taxonomy" id="2026654"/>
    <lineage>
        <taxon>Bacteria</taxon>
        <taxon>Pseudomonadati</taxon>
        <taxon>Bacteroidota</taxon>
        <taxon>Flavobacteriia</taxon>
        <taxon>Flavobacteriales</taxon>
        <taxon>Flavobacteriaceae</taxon>
        <taxon>Flavobacterium</taxon>
    </lineage>
</organism>
<keyword evidence="2" id="KW-1185">Reference proteome</keyword>
<protein>
    <submittedName>
        <fullName evidence="1">Uncharacterized protein</fullName>
    </submittedName>
</protein>
<dbReference type="AlphaFoldDB" id="A0A7J5AK19"/>
<dbReference type="OrthoDB" id="1347973at2"/>
<dbReference type="EMBL" id="WAEM01000001">
    <property type="protein sequence ID" value="KAB1157768.1"/>
    <property type="molecule type" value="Genomic_DNA"/>
</dbReference>
<reference evidence="1 2" key="1">
    <citation type="submission" date="2019-09" db="EMBL/GenBank/DDBJ databases">
        <title>Flavobacterium sp. nov., isolated from glacier ice.</title>
        <authorList>
            <person name="Liu Q."/>
        </authorList>
    </citation>
    <scope>NUCLEOTIDE SEQUENCE [LARGE SCALE GENOMIC DNA]</scope>
    <source>
        <strain evidence="1 2">NBRC 112527</strain>
    </source>
</reference>
<sequence length="199" mass="24018">MISLPNFFFYTQDKPGIEKYTFKLGNGNEHFTLIYVAKKKVFDFHKKDETVIQTESDDPYYNFFEISSFKFFRFLQKLEMVQEYLAEEIILKNKINIGKLKKNNCWLIQLENINYSKDIYNIKRNGRELKSNKNLTLKELIAEIDLLHPDEIQNIDCNIFSVFKYKDGILYFQGFLYKFKNRKGLFFWSKKSVNYYLKC</sequence>
<evidence type="ECO:0000313" key="1">
    <source>
        <dbReference type="EMBL" id="KAB1157768.1"/>
    </source>
</evidence>
<comment type="caution">
    <text evidence="1">The sequence shown here is derived from an EMBL/GenBank/DDBJ whole genome shotgun (WGS) entry which is preliminary data.</text>
</comment>
<name>A0A7J5AK19_9FLAO</name>
<proteinExistence type="predicted"/>